<organism evidence="3 4">
    <name type="scientific">Bradyrhizobium erythrophlei</name>
    <dbReference type="NCBI Taxonomy" id="1437360"/>
    <lineage>
        <taxon>Bacteria</taxon>
        <taxon>Pseudomonadati</taxon>
        <taxon>Pseudomonadota</taxon>
        <taxon>Alphaproteobacteria</taxon>
        <taxon>Hyphomicrobiales</taxon>
        <taxon>Nitrobacteraceae</taxon>
        <taxon>Bradyrhizobium</taxon>
    </lineage>
</organism>
<dbReference type="AlphaFoldDB" id="A0A1H4XBV4"/>
<feature type="domain" description="HTH marR-type" evidence="2">
    <location>
        <begin position="45"/>
        <end position="177"/>
    </location>
</feature>
<evidence type="ECO:0000313" key="3">
    <source>
        <dbReference type="EMBL" id="SED03222.1"/>
    </source>
</evidence>
<dbReference type="Gene3D" id="1.10.10.10">
    <property type="entry name" value="Winged helix-like DNA-binding domain superfamily/Winged helix DNA-binding domain"/>
    <property type="match status" value="1"/>
</dbReference>
<reference evidence="3 4" key="1">
    <citation type="submission" date="2016-10" db="EMBL/GenBank/DDBJ databases">
        <authorList>
            <person name="de Groot N.N."/>
        </authorList>
    </citation>
    <scope>NUCLEOTIDE SEQUENCE [LARGE SCALE GENOMIC DNA]</scope>
    <source>
        <strain evidence="3 4">MT12</strain>
    </source>
</reference>
<dbReference type="PANTHER" id="PTHR33164:SF95">
    <property type="entry name" value="TRANSCRIPTIONAL REGULATOR"/>
    <property type="match status" value="1"/>
</dbReference>
<dbReference type="InterPro" id="IPR000835">
    <property type="entry name" value="HTH_MarR-typ"/>
</dbReference>
<dbReference type="InterPro" id="IPR039422">
    <property type="entry name" value="MarR/SlyA-like"/>
</dbReference>
<dbReference type="EMBL" id="FNTH01000001">
    <property type="protein sequence ID" value="SED03222.1"/>
    <property type="molecule type" value="Genomic_DNA"/>
</dbReference>
<dbReference type="PRINTS" id="PR00598">
    <property type="entry name" value="HTHMARR"/>
</dbReference>
<dbReference type="SUPFAM" id="SSF46785">
    <property type="entry name" value="Winged helix' DNA-binding domain"/>
    <property type="match status" value="1"/>
</dbReference>
<accession>A0A1H4XBV4</accession>
<dbReference type="InterPro" id="IPR036390">
    <property type="entry name" value="WH_DNA-bd_sf"/>
</dbReference>
<dbReference type="SMART" id="SM00347">
    <property type="entry name" value="HTH_MARR"/>
    <property type="match status" value="1"/>
</dbReference>
<protein>
    <submittedName>
        <fullName evidence="3">Transcriptional regulator, MarR family</fullName>
    </submittedName>
</protein>
<dbReference type="Proteomes" id="UP000198992">
    <property type="component" value="Unassembled WGS sequence"/>
</dbReference>
<dbReference type="InterPro" id="IPR036388">
    <property type="entry name" value="WH-like_DNA-bd_sf"/>
</dbReference>
<dbReference type="Pfam" id="PF01047">
    <property type="entry name" value="MarR"/>
    <property type="match status" value="1"/>
</dbReference>
<name>A0A1H4XBV4_9BRAD</name>
<evidence type="ECO:0000313" key="4">
    <source>
        <dbReference type="Proteomes" id="UP000198992"/>
    </source>
</evidence>
<evidence type="ECO:0000256" key="1">
    <source>
        <dbReference type="SAM" id="MobiDB-lite"/>
    </source>
</evidence>
<dbReference type="GO" id="GO:0006950">
    <property type="term" value="P:response to stress"/>
    <property type="evidence" value="ECO:0007669"/>
    <property type="project" value="TreeGrafter"/>
</dbReference>
<evidence type="ECO:0000259" key="2">
    <source>
        <dbReference type="PROSITE" id="PS50995"/>
    </source>
</evidence>
<feature type="region of interest" description="Disordered" evidence="1">
    <location>
        <begin position="17"/>
        <end position="38"/>
    </location>
</feature>
<dbReference type="GO" id="GO:0003700">
    <property type="term" value="F:DNA-binding transcription factor activity"/>
    <property type="evidence" value="ECO:0007669"/>
    <property type="project" value="InterPro"/>
</dbReference>
<dbReference type="PANTHER" id="PTHR33164">
    <property type="entry name" value="TRANSCRIPTIONAL REGULATOR, MARR FAMILY"/>
    <property type="match status" value="1"/>
</dbReference>
<sequence>MEPRAAELPRYEPWRRSAKGARVVQPNKKRRSVEKPKEAVQPYRLDDAPGFLLRVALRTHTAIFAAKMIEELTGPQFSTLAKLREVGPCSQNHLGRLIHYDSATITGVISRLKLRGLIKSSEDPLDPRRREIDLTDKGRRVADAAIETVGEISSETFAPLTREEFRALTEILKKIIHR</sequence>
<gene>
    <name evidence="3" type="ORF">SAMN05444164_3469</name>
</gene>
<dbReference type="PROSITE" id="PS50995">
    <property type="entry name" value="HTH_MARR_2"/>
    <property type="match status" value="1"/>
</dbReference>
<proteinExistence type="predicted"/>